<dbReference type="EMBL" id="BGZK01000524">
    <property type="protein sequence ID" value="GBP48416.1"/>
    <property type="molecule type" value="Genomic_DNA"/>
</dbReference>
<evidence type="ECO:0000313" key="1">
    <source>
        <dbReference type="EMBL" id="GBP48416.1"/>
    </source>
</evidence>
<organism evidence="1 2">
    <name type="scientific">Eumeta variegata</name>
    <name type="common">Bagworm moth</name>
    <name type="synonym">Eumeta japonica</name>
    <dbReference type="NCBI Taxonomy" id="151549"/>
    <lineage>
        <taxon>Eukaryota</taxon>
        <taxon>Metazoa</taxon>
        <taxon>Ecdysozoa</taxon>
        <taxon>Arthropoda</taxon>
        <taxon>Hexapoda</taxon>
        <taxon>Insecta</taxon>
        <taxon>Pterygota</taxon>
        <taxon>Neoptera</taxon>
        <taxon>Endopterygota</taxon>
        <taxon>Lepidoptera</taxon>
        <taxon>Glossata</taxon>
        <taxon>Ditrysia</taxon>
        <taxon>Tineoidea</taxon>
        <taxon>Psychidae</taxon>
        <taxon>Oiketicinae</taxon>
        <taxon>Eumeta</taxon>
    </lineage>
</organism>
<comment type="caution">
    <text evidence="1">The sequence shown here is derived from an EMBL/GenBank/DDBJ whole genome shotgun (WGS) entry which is preliminary data.</text>
</comment>
<dbReference type="AlphaFoldDB" id="A0A4C1WAK3"/>
<evidence type="ECO:0000313" key="2">
    <source>
        <dbReference type="Proteomes" id="UP000299102"/>
    </source>
</evidence>
<gene>
    <name evidence="1" type="ORF">EVAR_32817_1</name>
</gene>
<protein>
    <submittedName>
        <fullName evidence="1">Uncharacterized protein</fullName>
    </submittedName>
</protein>
<keyword evidence="2" id="KW-1185">Reference proteome</keyword>
<name>A0A4C1WAK3_EUMVA</name>
<proteinExistence type="predicted"/>
<sequence>MDACEATHSPEYRHEVITSAVGFRPVSESSGGPLLTLSTHPSFVRYPIPGQEAGNTLMSSSRVASVRGWP</sequence>
<reference evidence="1 2" key="1">
    <citation type="journal article" date="2019" name="Commun. Biol.">
        <title>The bagworm genome reveals a unique fibroin gene that provides high tensile strength.</title>
        <authorList>
            <person name="Kono N."/>
            <person name="Nakamura H."/>
            <person name="Ohtoshi R."/>
            <person name="Tomita M."/>
            <person name="Numata K."/>
            <person name="Arakawa K."/>
        </authorList>
    </citation>
    <scope>NUCLEOTIDE SEQUENCE [LARGE SCALE GENOMIC DNA]</scope>
</reference>
<accession>A0A4C1WAK3</accession>
<dbReference type="Proteomes" id="UP000299102">
    <property type="component" value="Unassembled WGS sequence"/>
</dbReference>